<dbReference type="Pfam" id="PF00240">
    <property type="entry name" value="ubiquitin"/>
    <property type="match status" value="1"/>
</dbReference>
<dbReference type="PRINTS" id="PR00348">
    <property type="entry name" value="UBIQUITIN"/>
</dbReference>
<sequence length="81" mass="9159">MLIKVKTLTRKEIEIDTEPTDKVEQIKERVEEKEGIPPEQQRLTYSGRQINVKKTSADYKLLSGSVLHLVLALRGGGGLRQ</sequence>
<reference evidence="8" key="3">
    <citation type="submission" date="2025-09" db="UniProtKB">
        <authorList>
            <consortium name="Ensembl"/>
        </authorList>
    </citation>
    <scope>IDENTIFICATION</scope>
</reference>
<comment type="similarity">
    <text evidence="1">Belongs to the ubiquitin family.</text>
</comment>
<evidence type="ECO:0000313" key="9">
    <source>
        <dbReference type="Proteomes" id="UP000694520"/>
    </source>
</evidence>
<dbReference type="Proteomes" id="UP000694520">
    <property type="component" value="Chromosome 10"/>
</dbReference>
<dbReference type="Gene3D" id="3.10.20.90">
    <property type="entry name" value="Phosphatidylinositol 3-kinase Catalytic Subunit, Chain A, domain 1"/>
    <property type="match status" value="1"/>
</dbReference>
<dbReference type="SUPFAM" id="SSF54236">
    <property type="entry name" value="Ubiquitin-like"/>
    <property type="match status" value="1"/>
</dbReference>
<evidence type="ECO:0000256" key="5">
    <source>
        <dbReference type="ARBA" id="ARBA00046971"/>
    </source>
</evidence>
<keyword evidence="2" id="KW-0833">Ubl conjugation pathway</keyword>
<evidence type="ECO:0000256" key="3">
    <source>
        <dbReference type="ARBA" id="ARBA00029788"/>
    </source>
</evidence>
<dbReference type="GeneTree" id="ENSGT00940000155856"/>
<organism evidence="8 9">
    <name type="scientific">Bos mutus grunniens</name>
    <name type="common">Wild yak</name>
    <name type="synonym">Bos grunniens</name>
    <dbReference type="NCBI Taxonomy" id="30521"/>
    <lineage>
        <taxon>Eukaryota</taxon>
        <taxon>Metazoa</taxon>
        <taxon>Chordata</taxon>
        <taxon>Craniata</taxon>
        <taxon>Vertebrata</taxon>
        <taxon>Euteleostomi</taxon>
        <taxon>Mammalia</taxon>
        <taxon>Eutheria</taxon>
        <taxon>Laurasiatheria</taxon>
        <taxon>Artiodactyla</taxon>
        <taxon>Ruminantia</taxon>
        <taxon>Pecora</taxon>
        <taxon>Bovidae</taxon>
        <taxon>Bovinae</taxon>
        <taxon>Bos</taxon>
    </lineage>
</organism>
<dbReference type="InterPro" id="IPR000626">
    <property type="entry name" value="Ubiquitin-like_dom"/>
</dbReference>
<dbReference type="PANTHER" id="PTHR10666">
    <property type="entry name" value="UBIQUITIN"/>
    <property type="match status" value="1"/>
</dbReference>
<reference evidence="8" key="1">
    <citation type="submission" date="2019-05" db="EMBL/GenBank/DDBJ databases">
        <authorList>
            <person name="Zhang S."/>
            <person name="Liu J."/>
        </authorList>
    </citation>
    <scope>NUCLEOTIDE SEQUENCE [LARGE SCALE GENOMIC DNA]</scope>
</reference>
<evidence type="ECO:0000256" key="4">
    <source>
        <dbReference type="ARBA" id="ARBA00045599"/>
    </source>
</evidence>
<dbReference type="CDD" id="cd01806">
    <property type="entry name" value="Ubl_NEDD8"/>
    <property type="match status" value="1"/>
</dbReference>
<evidence type="ECO:0000259" key="7">
    <source>
        <dbReference type="PROSITE" id="PS50053"/>
    </source>
</evidence>
<evidence type="ECO:0000256" key="6">
    <source>
        <dbReference type="ARBA" id="ARBA00049766"/>
    </source>
</evidence>
<keyword evidence="9" id="KW-1185">Reference proteome</keyword>
<evidence type="ECO:0000256" key="2">
    <source>
        <dbReference type="ARBA" id="ARBA00022786"/>
    </source>
</evidence>
<reference evidence="8" key="2">
    <citation type="submission" date="2025-08" db="UniProtKB">
        <authorList>
            <consortium name="Ensembl"/>
        </authorList>
    </citation>
    <scope>IDENTIFICATION</scope>
</reference>
<dbReference type="SMART" id="SM00213">
    <property type="entry name" value="UBQ"/>
    <property type="match status" value="1"/>
</dbReference>
<name>A0A8B9X6D0_BOSMU</name>
<evidence type="ECO:0000256" key="1">
    <source>
        <dbReference type="ARBA" id="ARBA00008430"/>
    </source>
</evidence>
<dbReference type="InterPro" id="IPR029071">
    <property type="entry name" value="Ubiquitin-like_domsf"/>
</dbReference>
<dbReference type="InterPro" id="IPR038738">
    <property type="entry name" value="Nedd8-like"/>
</dbReference>
<dbReference type="FunFam" id="3.10.20.90:FF:000023">
    <property type="entry name" value="NEDD8 protein"/>
    <property type="match status" value="1"/>
</dbReference>
<dbReference type="AlphaFoldDB" id="A0A8B9X6D0"/>
<dbReference type="InterPro" id="IPR050158">
    <property type="entry name" value="Ubiquitin_ubiquitin-like"/>
</dbReference>
<accession>A0A8B9X6D0</accession>
<evidence type="ECO:0000313" key="8">
    <source>
        <dbReference type="Ensembl" id="ENSBGRP00000017656.1"/>
    </source>
</evidence>
<dbReference type="InterPro" id="IPR019956">
    <property type="entry name" value="Ubiquitin_dom"/>
</dbReference>
<comment type="function">
    <text evidence="4">Ubiquitin-like protein which plays an important role in cell cycle control and embryogenesis via its conjugation to a limited number of cellular proteins, such as cullins or p53/TP53. Attachment of NEDD8 to cullins is critical for the recruitment of E2 to the cullin-RING-based E3 ubiquitin-protein ligase complex, thus facilitating polyubiquitination and proteasomal degradation of cyclins and other regulatory proteins. Attachment of NEDD8 to p53/TP53 inhibits p53/TP53 transcriptional activity. Covalent attachment to its substrates requires prior activation by the E1 complex UBE1C-APPBP1 and linkage to the E2 enzyme UBE2M.</text>
</comment>
<dbReference type="Ensembl" id="ENSBGRT00000020438.1">
    <property type="protein sequence ID" value="ENSBGRP00000017656.1"/>
    <property type="gene ID" value="ENSBGRG00000011218.1"/>
</dbReference>
<dbReference type="PROSITE" id="PS50053">
    <property type="entry name" value="UBIQUITIN_2"/>
    <property type="match status" value="1"/>
</dbReference>
<feature type="domain" description="Ubiquitin-like" evidence="7">
    <location>
        <begin position="1"/>
        <end position="76"/>
    </location>
</feature>
<proteinExistence type="inferred from homology"/>
<comment type="subunit">
    <text evidence="5">Interacts with AHR; interaction is direct. Interacts with NUB1; interaction is direct. Interacts with ESR1.</text>
</comment>
<protein>
    <recommendedName>
        <fullName evidence="6">Ubiquitin-like protein NEDD8</fullName>
    </recommendedName>
    <alternativeName>
        <fullName evidence="3">Neddylin</fullName>
    </alternativeName>
</protein>